<protein>
    <recommendedName>
        <fullName evidence="4">Serine/arginine repetitive matrix protein 2</fullName>
    </recommendedName>
</protein>
<organism evidence="2 3">
    <name type="scientific">Dactylosporangium cerinum</name>
    <dbReference type="NCBI Taxonomy" id="1434730"/>
    <lineage>
        <taxon>Bacteria</taxon>
        <taxon>Bacillati</taxon>
        <taxon>Actinomycetota</taxon>
        <taxon>Actinomycetes</taxon>
        <taxon>Micromonosporales</taxon>
        <taxon>Micromonosporaceae</taxon>
        <taxon>Dactylosporangium</taxon>
    </lineage>
</organism>
<keyword evidence="1" id="KW-0812">Transmembrane</keyword>
<evidence type="ECO:0000313" key="3">
    <source>
        <dbReference type="Proteomes" id="UP001595912"/>
    </source>
</evidence>
<sequence>MQPSAHPAPSRRPGYGPTVAAAVAGVLIAVVVLVVGIGSWVDDFPDLETQFQPGETVPVTLAADRPSVIYVSPTEAAYADRCAAELPGGTVAITESKTFTFLSGGRGWAARYELLADRDGTARLTCPRAGSGVLLAVGEQADNPALLRKLSGTIGFALVLGLAGIVTAVVLGMRTARRRRELRT</sequence>
<feature type="transmembrane region" description="Helical" evidence="1">
    <location>
        <begin position="20"/>
        <end position="41"/>
    </location>
</feature>
<proteinExistence type="predicted"/>
<feature type="transmembrane region" description="Helical" evidence="1">
    <location>
        <begin position="154"/>
        <end position="173"/>
    </location>
</feature>
<name>A0ABV9WDI2_9ACTN</name>
<gene>
    <name evidence="2" type="ORF">ACFPIJ_54560</name>
</gene>
<evidence type="ECO:0000313" key="2">
    <source>
        <dbReference type="EMBL" id="MFC5006821.1"/>
    </source>
</evidence>
<accession>A0ABV9WDI2</accession>
<keyword evidence="3" id="KW-1185">Reference proteome</keyword>
<keyword evidence="1" id="KW-0472">Membrane</keyword>
<dbReference type="EMBL" id="JBHSIU010000110">
    <property type="protein sequence ID" value="MFC5006821.1"/>
    <property type="molecule type" value="Genomic_DNA"/>
</dbReference>
<keyword evidence="1" id="KW-1133">Transmembrane helix</keyword>
<dbReference type="RefSeq" id="WP_380127486.1">
    <property type="nucleotide sequence ID" value="NZ_JBHSIU010000110.1"/>
</dbReference>
<evidence type="ECO:0008006" key="4">
    <source>
        <dbReference type="Google" id="ProtNLM"/>
    </source>
</evidence>
<dbReference type="Proteomes" id="UP001595912">
    <property type="component" value="Unassembled WGS sequence"/>
</dbReference>
<reference evidence="3" key="1">
    <citation type="journal article" date="2019" name="Int. J. Syst. Evol. Microbiol.">
        <title>The Global Catalogue of Microorganisms (GCM) 10K type strain sequencing project: providing services to taxonomists for standard genome sequencing and annotation.</title>
        <authorList>
            <consortium name="The Broad Institute Genomics Platform"/>
            <consortium name="The Broad Institute Genome Sequencing Center for Infectious Disease"/>
            <person name="Wu L."/>
            <person name="Ma J."/>
        </authorList>
    </citation>
    <scope>NUCLEOTIDE SEQUENCE [LARGE SCALE GENOMIC DNA]</scope>
    <source>
        <strain evidence="3">CGMCC 4.7152</strain>
    </source>
</reference>
<comment type="caution">
    <text evidence="2">The sequence shown here is derived from an EMBL/GenBank/DDBJ whole genome shotgun (WGS) entry which is preliminary data.</text>
</comment>
<evidence type="ECO:0000256" key="1">
    <source>
        <dbReference type="SAM" id="Phobius"/>
    </source>
</evidence>